<feature type="domain" description="HTH marR-type" evidence="4">
    <location>
        <begin position="6"/>
        <end position="140"/>
    </location>
</feature>
<dbReference type="EMBL" id="FOYJ01000004">
    <property type="protein sequence ID" value="SFR11364.1"/>
    <property type="molecule type" value="Genomic_DNA"/>
</dbReference>
<gene>
    <name evidence="6" type="ORF">SAMN03159428_02905</name>
    <name evidence="5" type="ORF">SAMN03159514_02166</name>
</gene>
<evidence type="ECO:0000313" key="6">
    <source>
        <dbReference type="EMBL" id="SFT94352.1"/>
    </source>
</evidence>
<evidence type="ECO:0000256" key="1">
    <source>
        <dbReference type="ARBA" id="ARBA00023015"/>
    </source>
</evidence>
<keyword evidence="1" id="KW-0805">Transcription regulation</keyword>
<dbReference type="InterPro" id="IPR000835">
    <property type="entry name" value="HTH_MarR-typ"/>
</dbReference>
<accession>A0AAX2ERU3</accession>
<keyword evidence="3" id="KW-0804">Transcription</keyword>
<evidence type="ECO:0000256" key="3">
    <source>
        <dbReference type="ARBA" id="ARBA00023163"/>
    </source>
</evidence>
<evidence type="ECO:0000256" key="2">
    <source>
        <dbReference type="ARBA" id="ARBA00023125"/>
    </source>
</evidence>
<dbReference type="SMART" id="SM00347">
    <property type="entry name" value="HTH_MARR"/>
    <property type="match status" value="1"/>
</dbReference>
<keyword evidence="2" id="KW-0238">DNA-binding</keyword>
<dbReference type="PANTHER" id="PTHR42756">
    <property type="entry name" value="TRANSCRIPTIONAL REGULATOR, MARR"/>
    <property type="match status" value="1"/>
</dbReference>
<dbReference type="Pfam" id="PF01047">
    <property type="entry name" value="MarR"/>
    <property type="match status" value="1"/>
</dbReference>
<dbReference type="AlphaFoldDB" id="A0AAX2ERU3"/>
<dbReference type="InterPro" id="IPR036388">
    <property type="entry name" value="WH-like_DNA-bd_sf"/>
</dbReference>
<dbReference type="Gene3D" id="1.10.10.10">
    <property type="entry name" value="Winged helix-like DNA-binding domain superfamily/Winged helix DNA-binding domain"/>
    <property type="match status" value="1"/>
</dbReference>
<dbReference type="PROSITE" id="PS50995">
    <property type="entry name" value="HTH_MARR_2"/>
    <property type="match status" value="1"/>
</dbReference>
<proteinExistence type="predicted"/>
<dbReference type="SUPFAM" id="SSF46785">
    <property type="entry name" value="Winged helix' DNA-binding domain"/>
    <property type="match status" value="1"/>
</dbReference>
<comment type="caution">
    <text evidence="5">The sequence shown here is derived from an EMBL/GenBank/DDBJ whole genome shotgun (WGS) entry which is preliminary data.</text>
</comment>
<evidence type="ECO:0000313" key="8">
    <source>
        <dbReference type="Proteomes" id="UP000199173"/>
    </source>
</evidence>
<dbReference type="InterPro" id="IPR023187">
    <property type="entry name" value="Tscrpt_reg_MarR-type_CS"/>
</dbReference>
<organism evidence="5 8">
    <name type="scientific">Kosakonia radicincitans</name>
    <dbReference type="NCBI Taxonomy" id="283686"/>
    <lineage>
        <taxon>Bacteria</taxon>
        <taxon>Pseudomonadati</taxon>
        <taxon>Pseudomonadota</taxon>
        <taxon>Gammaproteobacteria</taxon>
        <taxon>Enterobacterales</taxon>
        <taxon>Enterobacteriaceae</taxon>
        <taxon>Kosakonia</taxon>
    </lineage>
</organism>
<evidence type="ECO:0000313" key="7">
    <source>
        <dbReference type="Proteomes" id="UP000198760"/>
    </source>
</evidence>
<protein>
    <submittedName>
        <fullName evidence="5">MarR family transcriptional regulator, transcriptional regulator for hemolysin</fullName>
    </submittedName>
</protein>
<sequence>MASDKRKGFGRLLLAVSQSWRRALTQHLSKEGVSGTAALLVLEMLHLGSRQLRQYELARRLGLENSAVVRLLDGLENSGFVCRQEDSVDRRAKLLSLTEKGIDLGNRLDHLAGSLRLQILSNIPQEDLEIVEKTLSCMLENLDSCNERGRRP</sequence>
<dbReference type="Proteomes" id="UP000199173">
    <property type="component" value="Unassembled WGS sequence"/>
</dbReference>
<dbReference type="PROSITE" id="PS01117">
    <property type="entry name" value="HTH_MARR_1"/>
    <property type="match status" value="1"/>
</dbReference>
<dbReference type="InterPro" id="IPR036390">
    <property type="entry name" value="WH_DNA-bd_sf"/>
</dbReference>
<name>A0AAX2ERU3_9ENTR</name>
<dbReference type="PANTHER" id="PTHR42756:SF1">
    <property type="entry name" value="TRANSCRIPTIONAL REPRESSOR OF EMRAB OPERON"/>
    <property type="match status" value="1"/>
</dbReference>
<reference evidence="7 8" key="1">
    <citation type="submission" date="2016-10" db="EMBL/GenBank/DDBJ databases">
        <authorList>
            <person name="Varghese N."/>
            <person name="Submissions S."/>
        </authorList>
    </citation>
    <scope>NUCLEOTIDE SEQUENCE [LARGE SCALE GENOMIC DNA]</scope>
    <source>
        <strain evidence="6 7">NFIX06</strain>
        <strain evidence="5 8">NFIX08</strain>
    </source>
</reference>
<dbReference type="EMBL" id="FPAV01000007">
    <property type="protein sequence ID" value="SFT94352.1"/>
    <property type="molecule type" value="Genomic_DNA"/>
</dbReference>
<evidence type="ECO:0000313" key="5">
    <source>
        <dbReference type="EMBL" id="SFR11364.1"/>
    </source>
</evidence>
<dbReference type="GO" id="GO:0003700">
    <property type="term" value="F:DNA-binding transcription factor activity"/>
    <property type="evidence" value="ECO:0007669"/>
    <property type="project" value="InterPro"/>
</dbReference>
<evidence type="ECO:0000259" key="4">
    <source>
        <dbReference type="PROSITE" id="PS50995"/>
    </source>
</evidence>
<dbReference type="Proteomes" id="UP000198760">
    <property type="component" value="Unassembled WGS sequence"/>
</dbReference>
<keyword evidence="7" id="KW-1185">Reference proteome</keyword>
<dbReference type="GO" id="GO:0003677">
    <property type="term" value="F:DNA binding"/>
    <property type="evidence" value="ECO:0007669"/>
    <property type="project" value="UniProtKB-KW"/>
</dbReference>
<dbReference type="PRINTS" id="PR00598">
    <property type="entry name" value="HTHMARR"/>
</dbReference>